<feature type="site" description="Important for substrate specificity" evidence="4">
    <location>
        <position position="92"/>
    </location>
</feature>
<dbReference type="Proteomes" id="UP000572540">
    <property type="component" value="Unassembled WGS sequence"/>
</dbReference>
<dbReference type="SUPFAM" id="SSF52972">
    <property type="entry name" value="ITPase-like"/>
    <property type="match status" value="1"/>
</dbReference>
<accession>A0A7Z0B2H1</accession>
<dbReference type="InterPro" id="IPR029001">
    <property type="entry name" value="ITPase-like_fam"/>
</dbReference>
<name>A0A7Z0B2H1_9BURK</name>
<reference evidence="5 6" key="1">
    <citation type="submission" date="2020-07" db="EMBL/GenBank/DDBJ databases">
        <title>Exploring microbial biodiversity for novel pathways involved in the catabolism of aromatic compounds derived from lignin.</title>
        <authorList>
            <person name="Elkins J."/>
        </authorList>
    </citation>
    <scope>NUCLEOTIDE SEQUENCE [LARGE SCALE GENOMIC DNA]</scope>
    <source>
        <strain evidence="5 6">H2C3B</strain>
    </source>
</reference>
<evidence type="ECO:0000256" key="2">
    <source>
        <dbReference type="ARBA" id="ARBA00022801"/>
    </source>
</evidence>
<dbReference type="RefSeq" id="WP_179705940.1">
    <property type="nucleotide sequence ID" value="NZ_JACCAU010000001.1"/>
</dbReference>
<comment type="catalytic activity">
    <reaction evidence="4">
        <text>dTTP + H2O = dTMP + diphosphate + H(+)</text>
        <dbReference type="Rhea" id="RHEA:28534"/>
        <dbReference type="ChEBI" id="CHEBI:15377"/>
        <dbReference type="ChEBI" id="CHEBI:15378"/>
        <dbReference type="ChEBI" id="CHEBI:33019"/>
        <dbReference type="ChEBI" id="CHEBI:37568"/>
        <dbReference type="ChEBI" id="CHEBI:63528"/>
        <dbReference type="EC" id="3.6.1.9"/>
    </reaction>
</comment>
<dbReference type="NCBIfam" id="TIGR00172">
    <property type="entry name" value="maf"/>
    <property type="match status" value="1"/>
</dbReference>
<comment type="function">
    <text evidence="4">Nucleoside triphosphate pyrophosphatase that hydrolyzes dTTP and UTP. May have a dual role in cell division arrest and in preventing the incorporation of modified nucleotides into cellular nucleic acids.</text>
</comment>
<dbReference type="GO" id="GO:0047429">
    <property type="term" value="F:nucleoside triphosphate diphosphatase activity"/>
    <property type="evidence" value="ECO:0007669"/>
    <property type="project" value="UniProtKB-EC"/>
</dbReference>
<dbReference type="Gene3D" id="3.90.950.10">
    <property type="match status" value="1"/>
</dbReference>
<keyword evidence="2 4" id="KW-0378">Hydrolase</keyword>
<organism evidence="5 6">
    <name type="scientific">Paraburkholderia bryophila</name>
    <dbReference type="NCBI Taxonomy" id="420952"/>
    <lineage>
        <taxon>Bacteria</taxon>
        <taxon>Pseudomonadati</taxon>
        <taxon>Pseudomonadota</taxon>
        <taxon>Betaproteobacteria</taxon>
        <taxon>Burkholderiales</taxon>
        <taxon>Burkholderiaceae</taxon>
        <taxon>Paraburkholderia</taxon>
    </lineage>
</organism>
<dbReference type="PIRSF" id="PIRSF006305">
    <property type="entry name" value="Maf"/>
    <property type="match status" value="1"/>
</dbReference>
<feature type="active site" description="Proton acceptor" evidence="4">
    <location>
        <position position="91"/>
    </location>
</feature>
<sequence>MPTSADSLPPLHPFVYLASQSPRRQELLQQLGVRFDLLLPRPDEDAEALEAELPGESARDYVQRVCVAKAQAARARLEAGDHTARPILVADTTVTIDGAILGKPLDADDAVAMLTRLAGHTHEVLTAIAVIDAQGALLPAALSVSTVRFAALHADAIRRYAASGEPLGKAGAYGVQGRAAEFIEHIDGSYSGIMGLPLFETAALLRAVRIDF</sequence>
<dbReference type="GO" id="GO:0009117">
    <property type="term" value="P:nucleotide metabolic process"/>
    <property type="evidence" value="ECO:0007669"/>
    <property type="project" value="UniProtKB-KW"/>
</dbReference>
<keyword evidence="3 4" id="KW-0546">Nucleotide metabolism</keyword>
<evidence type="ECO:0000256" key="1">
    <source>
        <dbReference type="ARBA" id="ARBA00001968"/>
    </source>
</evidence>
<dbReference type="CDD" id="cd00555">
    <property type="entry name" value="Maf"/>
    <property type="match status" value="1"/>
</dbReference>
<dbReference type="AlphaFoldDB" id="A0A7Z0B2H1"/>
<proteinExistence type="inferred from homology"/>
<comment type="caution">
    <text evidence="4">Lacks conserved residue(s) required for the propagation of feature annotation.</text>
</comment>
<dbReference type="InterPro" id="IPR003697">
    <property type="entry name" value="Maf-like"/>
</dbReference>
<dbReference type="EMBL" id="JACCAU010000001">
    <property type="protein sequence ID" value="NYH19026.1"/>
    <property type="molecule type" value="Genomic_DNA"/>
</dbReference>
<protein>
    <recommendedName>
        <fullName evidence="4">dTTP/UTP pyrophosphatase</fullName>
        <shortName evidence="4">dTTPase/UTPase</shortName>
        <ecNumber evidence="4">3.6.1.9</ecNumber>
    </recommendedName>
    <alternativeName>
        <fullName evidence="4">Nucleoside triphosphate pyrophosphatase</fullName>
    </alternativeName>
    <alternativeName>
        <fullName evidence="4">Nucleotide pyrophosphatase</fullName>
        <shortName evidence="4">Nucleotide PPase</shortName>
    </alternativeName>
</protein>
<dbReference type="GO" id="GO:0005737">
    <property type="term" value="C:cytoplasm"/>
    <property type="evidence" value="ECO:0007669"/>
    <property type="project" value="UniProtKB-SubCell"/>
</dbReference>
<comment type="cofactor">
    <cofactor evidence="1 4">
        <name>a divalent metal cation</name>
        <dbReference type="ChEBI" id="CHEBI:60240"/>
    </cofactor>
</comment>
<dbReference type="PANTHER" id="PTHR43213">
    <property type="entry name" value="BIFUNCTIONAL DTTP/UTP PYROPHOSPHATASE/METHYLTRANSFERASE PROTEIN-RELATED"/>
    <property type="match status" value="1"/>
</dbReference>
<comment type="catalytic activity">
    <reaction evidence="4">
        <text>UTP + H2O = UMP + diphosphate + H(+)</text>
        <dbReference type="Rhea" id="RHEA:29395"/>
        <dbReference type="ChEBI" id="CHEBI:15377"/>
        <dbReference type="ChEBI" id="CHEBI:15378"/>
        <dbReference type="ChEBI" id="CHEBI:33019"/>
        <dbReference type="ChEBI" id="CHEBI:46398"/>
        <dbReference type="ChEBI" id="CHEBI:57865"/>
        <dbReference type="EC" id="3.6.1.9"/>
    </reaction>
</comment>
<dbReference type="EC" id="3.6.1.9" evidence="4"/>
<dbReference type="PANTHER" id="PTHR43213:SF5">
    <property type="entry name" value="BIFUNCTIONAL DTTP_UTP PYROPHOSPHATASE_METHYLTRANSFERASE PROTEIN-RELATED"/>
    <property type="match status" value="1"/>
</dbReference>
<comment type="similarity">
    <text evidence="4">Belongs to the Maf family. YhdE subfamily.</text>
</comment>
<evidence type="ECO:0000256" key="4">
    <source>
        <dbReference type="HAMAP-Rule" id="MF_00528"/>
    </source>
</evidence>
<evidence type="ECO:0000313" key="6">
    <source>
        <dbReference type="Proteomes" id="UP000572540"/>
    </source>
</evidence>
<evidence type="ECO:0000256" key="3">
    <source>
        <dbReference type="ARBA" id="ARBA00023080"/>
    </source>
</evidence>
<comment type="caution">
    <text evidence="5">The sequence shown here is derived from an EMBL/GenBank/DDBJ whole genome shotgun (WGS) entry which is preliminary data.</text>
</comment>
<keyword evidence="4" id="KW-0963">Cytoplasm</keyword>
<dbReference type="HAMAP" id="MF_00528">
    <property type="entry name" value="Maf"/>
    <property type="match status" value="1"/>
</dbReference>
<evidence type="ECO:0000313" key="5">
    <source>
        <dbReference type="EMBL" id="NYH19026.1"/>
    </source>
</evidence>
<dbReference type="Pfam" id="PF02545">
    <property type="entry name" value="Maf"/>
    <property type="match status" value="1"/>
</dbReference>
<comment type="subcellular location">
    <subcellularLocation>
        <location evidence="4">Cytoplasm</location>
    </subcellularLocation>
</comment>
<feature type="site" description="Important for substrate specificity" evidence="4">
    <location>
        <position position="176"/>
    </location>
</feature>
<feature type="site" description="Important for substrate specificity" evidence="4">
    <location>
        <position position="23"/>
    </location>
</feature>
<gene>
    <name evidence="5" type="ORF">GGD41_006254</name>
</gene>